<dbReference type="RefSeq" id="WP_189980740.1">
    <property type="nucleotide sequence ID" value="NZ_BMUL01000013.1"/>
</dbReference>
<comment type="caution">
    <text evidence="2">The sequence shown here is derived from an EMBL/GenBank/DDBJ whole genome shotgun (WGS) entry which is preliminary data.</text>
</comment>
<reference evidence="2" key="2">
    <citation type="submission" date="2020-09" db="EMBL/GenBank/DDBJ databases">
        <authorList>
            <person name="Sun Q."/>
            <person name="Ohkuma M."/>
        </authorList>
    </citation>
    <scope>NUCLEOTIDE SEQUENCE</scope>
    <source>
        <strain evidence="2">JCM 4518</strain>
    </source>
</reference>
<dbReference type="Gene3D" id="1.10.10.2840">
    <property type="entry name" value="PucR C-terminal helix-turn-helix domain"/>
    <property type="match status" value="1"/>
</dbReference>
<keyword evidence="3" id="KW-1185">Reference proteome</keyword>
<reference evidence="2" key="1">
    <citation type="journal article" date="2014" name="Int. J. Syst. Evol. Microbiol.">
        <title>Complete genome sequence of Corynebacterium casei LMG S-19264T (=DSM 44701T), isolated from a smear-ripened cheese.</title>
        <authorList>
            <consortium name="US DOE Joint Genome Institute (JGI-PGF)"/>
            <person name="Walter F."/>
            <person name="Albersmeier A."/>
            <person name="Kalinowski J."/>
            <person name="Ruckert C."/>
        </authorList>
    </citation>
    <scope>NUCLEOTIDE SEQUENCE</scope>
    <source>
        <strain evidence="2">JCM 4518</strain>
    </source>
</reference>
<dbReference type="Proteomes" id="UP000644020">
    <property type="component" value="Unassembled WGS sequence"/>
</dbReference>
<organism evidence="2 3">
    <name type="scientific">Streptomyces termitum</name>
    <dbReference type="NCBI Taxonomy" id="67368"/>
    <lineage>
        <taxon>Bacteria</taxon>
        <taxon>Bacillati</taxon>
        <taxon>Actinomycetota</taxon>
        <taxon>Actinomycetes</taxon>
        <taxon>Kitasatosporales</taxon>
        <taxon>Streptomycetaceae</taxon>
        <taxon>Streptomyces</taxon>
    </lineage>
</organism>
<dbReference type="InterPro" id="IPR042070">
    <property type="entry name" value="PucR_C-HTH_sf"/>
</dbReference>
<evidence type="ECO:0000256" key="1">
    <source>
        <dbReference type="SAM" id="MobiDB-lite"/>
    </source>
</evidence>
<dbReference type="AlphaFoldDB" id="A0A918T766"/>
<gene>
    <name evidence="2" type="ORF">GCM10010305_47600</name>
</gene>
<feature type="region of interest" description="Disordered" evidence="1">
    <location>
        <begin position="51"/>
        <end position="76"/>
    </location>
</feature>
<evidence type="ECO:0000313" key="2">
    <source>
        <dbReference type="EMBL" id="GHA98569.1"/>
    </source>
</evidence>
<accession>A0A918T766</accession>
<protein>
    <recommendedName>
        <fullName evidence="4">PucR C-terminal helix-turn-helix domain-containing protein</fullName>
    </recommendedName>
</protein>
<dbReference type="EMBL" id="BMUL01000013">
    <property type="protein sequence ID" value="GHA98569.1"/>
    <property type="molecule type" value="Genomic_DNA"/>
</dbReference>
<name>A0A918T766_9ACTN</name>
<proteinExistence type="predicted"/>
<sequence>MREHVGRTGGPEAAEILEVVAHFDALVLAGTGPDGLLRGAAVLSGVVAGAERRGRVSRRDPDGRAPADEPPVRAAERSCATGTVWLERVGPPHATDALIAERLAVALDLTEARRHPPGTLQTVIDPARPRDERIAALAGLGLTPATPIRIVATRADGTPAAGPATAVPTRYGLLRAELRRADASPPGGPAGLGPWVRADHAPDSWESAVIALRLTEPAVPVVDATDLGALLMLARAHDPGDPHPDVAALARLDARTARVLQVLVEAESLRAAAVTLGMHHSTLQARHGTLIRDLGYDPRTATGKVRYAAAELLLRLTDRNPQGDGKGTAER</sequence>
<evidence type="ECO:0008006" key="4">
    <source>
        <dbReference type="Google" id="ProtNLM"/>
    </source>
</evidence>
<evidence type="ECO:0000313" key="3">
    <source>
        <dbReference type="Proteomes" id="UP000644020"/>
    </source>
</evidence>